<dbReference type="Gene3D" id="3.30.70.260">
    <property type="match status" value="2"/>
</dbReference>
<dbReference type="InterPro" id="IPR016867">
    <property type="entry name" value="GcvR"/>
</dbReference>
<evidence type="ECO:0000259" key="2">
    <source>
        <dbReference type="PROSITE" id="PS51671"/>
    </source>
</evidence>
<evidence type="ECO:0000313" key="4">
    <source>
        <dbReference type="Proteomes" id="UP001597380"/>
    </source>
</evidence>
<dbReference type="Pfam" id="PF13740">
    <property type="entry name" value="ACT_6"/>
    <property type="match status" value="1"/>
</dbReference>
<gene>
    <name evidence="3" type="ORF">ACFSJ3_01380</name>
</gene>
<dbReference type="Proteomes" id="UP001597380">
    <property type="component" value="Unassembled WGS sequence"/>
</dbReference>
<name>A0ABW4XHW3_9GAMM</name>
<keyword evidence="1" id="KW-0963">Cytoplasm</keyword>
<sequence>MKLVTLVSLVGNSRPGLLKELVEHSHNIGATWLNSKVSYLGGQVSALIRVEVARDNAEKLHQIFETCEGIDVRFSDVAETNPDKSARLKFSVDAGDRPGLVSELTQLFDQQGIEVVDLESHRMGVTDLGLNMFTADITLNLPADVSQDAITSDIESISKGMVVREAVPV</sequence>
<keyword evidence="1" id="KW-0678">Repressor</keyword>
<dbReference type="SUPFAM" id="SSF55021">
    <property type="entry name" value="ACT-like"/>
    <property type="match status" value="2"/>
</dbReference>
<comment type="subcellular location">
    <subcellularLocation>
        <location evidence="1">Cytoplasm</location>
    </subcellularLocation>
</comment>
<evidence type="ECO:0000313" key="3">
    <source>
        <dbReference type="EMBL" id="MFD2094623.1"/>
    </source>
</evidence>
<accession>A0ABW4XHW3</accession>
<dbReference type="PROSITE" id="PS51671">
    <property type="entry name" value="ACT"/>
    <property type="match status" value="1"/>
</dbReference>
<dbReference type="EMBL" id="JBHUHT010000004">
    <property type="protein sequence ID" value="MFD2094623.1"/>
    <property type="molecule type" value="Genomic_DNA"/>
</dbReference>
<protein>
    <recommendedName>
        <fullName evidence="1">Glycine cleavage system transcriptional repressor</fullName>
    </recommendedName>
</protein>
<comment type="caution">
    <text evidence="3">The sequence shown here is derived from an EMBL/GenBank/DDBJ whole genome shotgun (WGS) entry which is preliminary data.</text>
</comment>
<keyword evidence="4" id="KW-1185">Reference proteome</keyword>
<reference evidence="4" key="1">
    <citation type="journal article" date="2019" name="Int. J. Syst. Evol. Microbiol.">
        <title>The Global Catalogue of Microorganisms (GCM) 10K type strain sequencing project: providing services to taxonomists for standard genome sequencing and annotation.</title>
        <authorList>
            <consortium name="The Broad Institute Genomics Platform"/>
            <consortium name="The Broad Institute Genome Sequencing Center for Infectious Disease"/>
            <person name="Wu L."/>
            <person name="Ma J."/>
        </authorList>
    </citation>
    <scope>NUCLEOTIDE SEQUENCE [LARGE SCALE GENOMIC DNA]</scope>
    <source>
        <strain evidence="4">CGMCC 1.10992</strain>
    </source>
</reference>
<evidence type="ECO:0000256" key="1">
    <source>
        <dbReference type="PIRNR" id="PIRNR028103"/>
    </source>
</evidence>
<dbReference type="InterPro" id="IPR045865">
    <property type="entry name" value="ACT-like_dom_sf"/>
</dbReference>
<dbReference type="PANTHER" id="PTHR34875:SF6">
    <property type="entry name" value="UPF0237 PROTEIN MJ1558"/>
    <property type="match status" value="1"/>
</dbReference>
<dbReference type="InterPro" id="IPR050990">
    <property type="entry name" value="UPF0237/GcvR_regulator"/>
</dbReference>
<keyword evidence="1" id="KW-0804">Transcription</keyword>
<dbReference type="PANTHER" id="PTHR34875">
    <property type="entry name" value="UPF0237 PROTEIN MJ1558"/>
    <property type="match status" value="1"/>
</dbReference>
<feature type="domain" description="ACT" evidence="2">
    <location>
        <begin position="89"/>
        <end position="169"/>
    </location>
</feature>
<organism evidence="3 4">
    <name type="scientific">Corallincola platygyrae</name>
    <dbReference type="NCBI Taxonomy" id="1193278"/>
    <lineage>
        <taxon>Bacteria</taxon>
        <taxon>Pseudomonadati</taxon>
        <taxon>Pseudomonadota</taxon>
        <taxon>Gammaproteobacteria</taxon>
        <taxon>Alteromonadales</taxon>
        <taxon>Psychromonadaceae</taxon>
        <taxon>Corallincola</taxon>
    </lineage>
</organism>
<dbReference type="PIRSF" id="PIRSF028103">
    <property type="entry name" value="GcvR"/>
    <property type="match status" value="1"/>
</dbReference>
<dbReference type="InterPro" id="IPR002912">
    <property type="entry name" value="ACT_dom"/>
</dbReference>
<proteinExistence type="predicted"/>
<dbReference type="RefSeq" id="WP_345338789.1">
    <property type="nucleotide sequence ID" value="NZ_BAABLI010000007.1"/>
</dbReference>